<protein>
    <submittedName>
        <fullName evidence="14">Zinc finger, C2H2 type</fullName>
    </submittedName>
</protein>
<dbReference type="SMART" id="SM00868">
    <property type="entry name" value="zf-AD"/>
    <property type="match status" value="1"/>
</dbReference>
<keyword evidence="5 10" id="KW-0863">Zinc-finger</keyword>
<feature type="binding site" evidence="11">
    <location>
        <position position="69"/>
    </location>
    <ligand>
        <name>Zn(2+)</name>
        <dbReference type="ChEBI" id="CHEBI:29105"/>
    </ligand>
</feature>
<dbReference type="SUPFAM" id="SSF57716">
    <property type="entry name" value="Glucocorticoid receptor-like (DNA-binding domain)"/>
    <property type="match status" value="1"/>
</dbReference>
<keyword evidence="15" id="KW-1185">Reference proteome</keyword>
<dbReference type="Pfam" id="PF00096">
    <property type="entry name" value="zf-C2H2"/>
    <property type="match status" value="1"/>
</dbReference>
<sequence>MQQQQLVSIESKNNIMDLVCRTCLKLNKDRYNMFNHSFNNKLISDLIMELTSVSVALGDKFPVNICNTCLVKLNSAYRFKAMVLLSNAKLHNFYKTKLSNTINVEKQESQPFIKEELLGNNEENISDLFNPLDLKNNYFKMEDLQAFDELTKSDSPIDTNEIKNELFQATEEENNDVKPTPSTIVTVKRKRRNTRLNSPRNVNEKQVELLDNPDYKRIMSMGLTKKEKQNLPVYCPDCNKTFTFRYFVGVHAHLHTGNLPFKCDKCDMRFPKRPILKQHLKVHIETKDFPCEICGKAFTTLNSLRIHKTMHTTAKPSRH</sequence>
<dbReference type="PROSITE" id="PS51915">
    <property type="entry name" value="ZAD"/>
    <property type="match status" value="1"/>
</dbReference>
<dbReference type="InterPro" id="IPR013087">
    <property type="entry name" value="Znf_C2H2_type"/>
</dbReference>
<feature type="domain" description="C2H2-type" evidence="12">
    <location>
        <begin position="289"/>
        <end position="316"/>
    </location>
</feature>
<dbReference type="Proteomes" id="UP001458880">
    <property type="component" value="Unassembled WGS sequence"/>
</dbReference>
<proteinExistence type="inferred from homology"/>
<evidence type="ECO:0000256" key="8">
    <source>
        <dbReference type="ARBA" id="ARBA00023163"/>
    </source>
</evidence>
<dbReference type="EMBL" id="JASPKY010000211">
    <property type="protein sequence ID" value="KAK9720375.1"/>
    <property type="molecule type" value="Genomic_DNA"/>
</dbReference>
<accession>A0AAW1KN53</accession>
<feature type="binding site" evidence="11">
    <location>
        <position position="20"/>
    </location>
    <ligand>
        <name>Zn(2+)</name>
        <dbReference type="ChEBI" id="CHEBI:29105"/>
    </ligand>
</feature>
<evidence type="ECO:0000256" key="4">
    <source>
        <dbReference type="ARBA" id="ARBA00022737"/>
    </source>
</evidence>
<feature type="binding site" evidence="11">
    <location>
        <position position="23"/>
    </location>
    <ligand>
        <name>Zn(2+)</name>
        <dbReference type="ChEBI" id="CHEBI:29105"/>
    </ligand>
</feature>
<feature type="domain" description="C2H2-type" evidence="12">
    <location>
        <begin position="233"/>
        <end position="260"/>
    </location>
</feature>
<dbReference type="InterPro" id="IPR036236">
    <property type="entry name" value="Znf_C2H2_sf"/>
</dbReference>
<name>A0AAW1KN53_POPJA</name>
<keyword evidence="3 11" id="KW-0479">Metal-binding</keyword>
<dbReference type="FunFam" id="3.30.160.60:FF:000446">
    <property type="entry name" value="Zinc finger protein"/>
    <property type="match status" value="1"/>
</dbReference>
<dbReference type="Pfam" id="PF07776">
    <property type="entry name" value="zf-AD"/>
    <property type="match status" value="1"/>
</dbReference>
<dbReference type="AlphaFoldDB" id="A0AAW1KN53"/>
<evidence type="ECO:0000313" key="14">
    <source>
        <dbReference type="EMBL" id="KAK9720375.1"/>
    </source>
</evidence>
<keyword evidence="4" id="KW-0677">Repeat</keyword>
<dbReference type="Gene3D" id="3.40.1800.20">
    <property type="match status" value="1"/>
</dbReference>
<keyword evidence="9" id="KW-0539">Nucleus</keyword>
<evidence type="ECO:0000256" key="10">
    <source>
        <dbReference type="PROSITE-ProRule" id="PRU00042"/>
    </source>
</evidence>
<comment type="similarity">
    <text evidence="2">Belongs to the krueppel C2H2-type zinc-finger protein family.</text>
</comment>
<evidence type="ECO:0000256" key="3">
    <source>
        <dbReference type="ARBA" id="ARBA00022723"/>
    </source>
</evidence>
<evidence type="ECO:0000256" key="9">
    <source>
        <dbReference type="ARBA" id="ARBA00023242"/>
    </source>
</evidence>
<evidence type="ECO:0000259" key="12">
    <source>
        <dbReference type="PROSITE" id="PS50157"/>
    </source>
</evidence>
<keyword evidence="7" id="KW-0805">Transcription regulation</keyword>
<evidence type="ECO:0000256" key="6">
    <source>
        <dbReference type="ARBA" id="ARBA00022833"/>
    </source>
</evidence>
<comment type="subcellular location">
    <subcellularLocation>
        <location evidence="1">Nucleus</location>
    </subcellularLocation>
</comment>
<evidence type="ECO:0000256" key="2">
    <source>
        <dbReference type="ARBA" id="ARBA00006991"/>
    </source>
</evidence>
<comment type="caution">
    <text evidence="14">The sequence shown here is derived from an EMBL/GenBank/DDBJ whole genome shotgun (WGS) entry which is preliminary data.</text>
</comment>
<feature type="binding site" evidence="11">
    <location>
        <position position="66"/>
    </location>
    <ligand>
        <name>Zn(2+)</name>
        <dbReference type="ChEBI" id="CHEBI:29105"/>
    </ligand>
</feature>
<dbReference type="SUPFAM" id="SSF57667">
    <property type="entry name" value="beta-beta-alpha zinc fingers"/>
    <property type="match status" value="2"/>
</dbReference>
<feature type="domain" description="ZAD" evidence="13">
    <location>
        <begin position="18"/>
        <end position="93"/>
    </location>
</feature>
<evidence type="ECO:0000256" key="5">
    <source>
        <dbReference type="ARBA" id="ARBA00022771"/>
    </source>
</evidence>
<feature type="domain" description="C2H2-type" evidence="12">
    <location>
        <begin position="261"/>
        <end position="288"/>
    </location>
</feature>
<dbReference type="PANTHER" id="PTHR24394">
    <property type="entry name" value="ZINC FINGER PROTEIN"/>
    <property type="match status" value="1"/>
</dbReference>
<dbReference type="PANTHER" id="PTHR24394:SF29">
    <property type="entry name" value="MYONEURIN"/>
    <property type="match status" value="1"/>
</dbReference>
<dbReference type="FunFam" id="3.30.160.60:FF:000193">
    <property type="entry name" value="Zinc finger protein 300"/>
    <property type="match status" value="1"/>
</dbReference>
<keyword evidence="6 11" id="KW-0862">Zinc</keyword>
<organism evidence="14 15">
    <name type="scientific">Popillia japonica</name>
    <name type="common">Japanese beetle</name>
    <dbReference type="NCBI Taxonomy" id="7064"/>
    <lineage>
        <taxon>Eukaryota</taxon>
        <taxon>Metazoa</taxon>
        <taxon>Ecdysozoa</taxon>
        <taxon>Arthropoda</taxon>
        <taxon>Hexapoda</taxon>
        <taxon>Insecta</taxon>
        <taxon>Pterygota</taxon>
        <taxon>Neoptera</taxon>
        <taxon>Endopterygota</taxon>
        <taxon>Coleoptera</taxon>
        <taxon>Polyphaga</taxon>
        <taxon>Scarabaeiformia</taxon>
        <taxon>Scarabaeidae</taxon>
        <taxon>Rutelinae</taxon>
        <taxon>Popillia</taxon>
    </lineage>
</organism>
<dbReference type="PROSITE" id="PS00028">
    <property type="entry name" value="ZINC_FINGER_C2H2_1"/>
    <property type="match status" value="3"/>
</dbReference>
<keyword evidence="8" id="KW-0804">Transcription</keyword>
<reference evidence="14 15" key="1">
    <citation type="journal article" date="2024" name="BMC Genomics">
        <title>De novo assembly and annotation of Popillia japonica's genome with initial clues to its potential as an invasive pest.</title>
        <authorList>
            <person name="Cucini C."/>
            <person name="Boschi S."/>
            <person name="Funari R."/>
            <person name="Cardaioli E."/>
            <person name="Iannotti N."/>
            <person name="Marturano G."/>
            <person name="Paoli F."/>
            <person name="Bruttini M."/>
            <person name="Carapelli A."/>
            <person name="Frati F."/>
            <person name="Nardi F."/>
        </authorList>
    </citation>
    <scope>NUCLEOTIDE SEQUENCE [LARGE SCALE GENOMIC DNA]</scope>
    <source>
        <strain evidence="14">DMR45628</strain>
    </source>
</reference>
<dbReference type="GO" id="GO:0008270">
    <property type="term" value="F:zinc ion binding"/>
    <property type="evidence" value="ECO:0007669"/>
    <property type="project" value="UniProtKB-UniRule"/>
</dbReference>
<dbReference type="PROSITE" id="PS50157">
    <property type="entry name" value="ZINC_FINGER_C2H2_2"/>
    <property type="match status" value="3"/>
</dbReference>
<evidence type="ECO:0000256" key="7">
    <source>
        <dbReference type="ARBA" id="ARBA00023015"/>
    </source>
</evidence>
<evidence type="ECO:0000256" key="11">
    <source>
        <dbReference type="PROSITE-ProRule" id="PRU01263"/>
    </source>
</evidence>
<dbReference type="GO" id="GO:0000981">
    <property type="term" value="F:DNA-binding transcription factor activity, RNA polymerase II-specific"/>
    <property type="evidence" value="ECO:0007669"/>
    <property type="project" value="TreeGrafter"/>
</dbReference>
<evidence type="ECO:0000313" key="15">
    <source>
        <dbReference type="Proteomes" id="UP001458880"/>
    </source>
</evidence>
<evidence type="ECO:0000256" key="1">
    <source>
        <dbReference type="ARBA" id="ARBA00004123"/>
    </source>
</evidence>
<dbReference type="Gene3D" id="3.30.160.60">
    <property type="entry name" value="Classic Zinc Finger"/>
    <property type="match status" value="2"/>
</dbReference>
<dbReference type="SMART" id="SM00355">
    <property type="entry name" value="ZnF_C2H2"/>
    <property type="match status" value="3"/>
</dbReference>
<evidence type="ECO:0000259" key="13">
    <source>
        <dbReference type="PROSITE" id="PS51915"/>
    </source>
</evidence>
<dbReference type="GO" id="GO:0005634">
    <property type="term" value="C:nucleus"/>
    <property type="evidence" value="ECO:0007669"/>
    <property type="project" value="UniProtKB-SubCell"/>
</dbReference>
<dbReference type="InterPro" id="IPR012934">
    <property type="entry name" value="Znf_AD"/>
</dbReference>
<gene>
    <name evidence="14" type="ORF">QE152_g22114</name>
</gene>